<feature type="domain" description="ABC transporter" evidence="6">
    <location>
        <begin position="7"/>
        <end position="239"/>
    </location>
</feature>
<accession>A0A1M6E4N3</accession>
<dbReference type="Proteomes" id="UP000184342">
    <property type="component" value="Unassembled WGS sequence"/>
</dbReference>
<organism evidence="7 8">
    <name type="scientific">Parasporobacterium paucivorans DSM 15970</name>
    <dbReference type="NCBI Taxonomy" id="1122934"/>
    <lineage>
        <taxon>Bacteria</taxon>
        <taxon>Bacillati</taxon>
        <taxon>Bacillota</taxon>
        <taxon>Clostridia</taxon>
        <taxon>Lachnospirales</taxon>
        <taxon>Lachnospiraceae</taxon>
        <taxon>Parasporobacterium</taxon>
    </lineage>
</organism>
<evidence type="ECO:0000256" key="1">
    <source>
        <dbReference type="ARBA" id="ARBA00005417"/>
    </source>
</evidence>
<dbReference type="AlphaFoldDB" id="A0A1M6E4N3"/>
<protein>
    <submittedName>
        <fullName evidence="7">Branched-chain amino acid transport system ATP-binding protein</fullName>
    </submittedName>
</protein>
<dbReference type="PANTHER" id="PTHR43820">
    <property type="entry name" value="HIGH-AFFINITY BRANCHED-CHAIN AMINO ACID TRANSPORT ATP-BINDING PROTEIN LIVF"/>
    <property type="match status" value="1"/>
</dbReference>
<dbReference type="EMBL" id="FQYT01000007">
    <property type="protein sequence ID" value="SHI80363.1"/>
    <property type="molecule type" value="Genomic_DNA"/>
</dbReference>
<dbReference type="SMART" id="SM00382">
    <property type="entry name" value="AAA"/>
    <property type="match status" value="1"/>
</dbReference>
<dbReference type="PANTHER" id="PTHR43820:SF4">
    <property type="entry name" value="HIGH-AFFINITY BRANCHED-CHAIN AMINO ACID TRANSPORT ATP-BINDING PROTEIN LIVF"/>
    <property type="match status" value="1"/>
</dbReference>
<dbReference type="InterPro" id="IPR017871">
    <property type="entry name" value="ABC_transporter-like_CS"/>
</dbReference>
<keyword evidence="2" id="KW-0813">Transport</keyword>
<dbReference type="GO" id="GO:0015807">
    <property type="term" value="P:L-amino acid transport"/>
    <property type="evidence" value="ECO:0007669"/>
    <property type="project" value="TreeGrafter"/>
</dbReference>
<dbReference type="CDD" id="cd03224">
    <property type="entry name" value="ABC_TM1139_LivF_branched"/>
    <property type="match status" value="1"/>
</dbReference>
<dbReference type="PROSITE" id="PS00211">
    <property type="entry name" value="ABC_TRANSPORTER_1"/>
    <property type="match status" value="1"/>
</dbReference>
<dbReference type="SUPFAM" id="SSF52540">
    <property type="entry name" value="P-loop containing nucleoside triphosphate hydrolases"/>
    <property type="match status" value="1"/>
</dbReference>
<dbReference type="InterPro" id="IPR052156">
    <property type="entry name" value="BCAA_Transport_ATP-bd_LivF"/>
</dbReference>
<dbReference type="GO" id="GO:0016887">
    <property type="term" value="F:ATP hydrolysis activity"/>
    <property type="evidence" value="ECO:0007669"/>
    <property type="project" value="InterPro"/>
</dbReference>
<dbReference type="InterPro" id="IPR003593">
    <property type="entry name" value="AAA+_ATPase"/>
</dbReference>
<evidence type="ECO:0000256" key="5">
    <source>
        <dbReference type="ARBA" id="ARBA00022970"/>
    </source>
</evidence>
<dbReference type="Pfam" id="PF00005">
    <property type="entry name" value="ABC_tran"/>
    <property type="match status" value="1"/>
</dbReference>
<evidence type="ECO:0000256" key="2">
    <source>
        <dbReference type="ARBA" id="ARBA00022448"/>
    </source>
</evidence>
<sequence>MTDEVILRIEDVDVSYGDFRAIHDVTMDIRRGSITSLIGANGAGKSTLLDAVMGINKPQKGKIIFNGEDITGMRTSMIVRKGITMAPEGSMIFEGMSVKENLLMGAYIPEKRKKKEELIERVFTLFPVLKEKEKQLASFLSGGQRQMLAIARAIMSDPKMIICDEISLGLAPVIIGDIFERVHEINGSGVTFLIVDQEVHRSLENSNYSYVMVKGGVVMSGASAELPEDEVKDAFFGINKYA</sequence>
<evidence type="ECO:0000313" key="7">
    <source>
        <dbReference type="EMBL" id="SHI80363.1"/>
    </source>
</evidence>
<dbReference type="PROSITE" id="PS50893">
    <property type="entry name" value="ABC_TRANSPORTER_2"/>
    <property type="match status" value="1"/>
</dbReference>
<evidence type="ECO:0000259" key="6">
    <source>
        <dbReference type="PROSITE" id="PS50893"/>
    </source>
</evidence>
<comment type="similarity">
    <text evidence="1">Belongs to the ABC transporter superfamily.</text>
</comment>
<evidence type="ECO:0000256" key="3">
    <source>
        <dbReference type="ARBA" id="ARBA00022741"/>
    </source>
</evidence>
<keyword evidence="5" id="KW-0029">Amino-acid transport</keyword>
<gene>
    <name evidence="7" type="ORF">SAMN02745691_00855</name>
</gene>
<dbReference type="GO" id="GO:0015658">
    <property type="term" value="F:branched-chain amino acid transmembrane transporter activity"/>
    <property type="evidence" value="ECO:0007669"/>
    <property type="project" value="TreeGrafter"/>
</dbReference>
<dbReference type="STRING" id="1122934.SAMN02745691_00855"/>
<evidence type="ECO:0000313" key="8">
    <source>
        <dbReference type="Proteomes" id="UP000184342"/>
    </source>
</evidence>
<dbReference type="InterPro" id="IPR027417">
    <property type="entry name" value="P-loop_NTPase"/>
</dbReference>
<keyword evidence="4 7" id="KW-0067">ATP-binding</keyword>
<reference evidence="7 8" key="1">
    <citation type="submission" date="2016-11" db="EMBL/GenBank/DDBJ databases">
        <authorList>
            <person name="Jaros S."/>
            <person name="Januszkiewicz K."/>
            <person name="Wedrychowicz H."/>
        </authorList>
    </citation>
    <scope>NUCLEOTIDE SEQUENCE [LARGE SCALE GENOMIC DNA]</scope>
    <source>
        <strain evidence="7 8">DSM 15970</strain>
    </source>
</reference>
<dbReference type="GO" id="GO:0005524">
    <property type="term" value="F:ATP binding"/>
    <property type="evidence" value="ECO:0007669"/>
    <property type="project" value="UniProtKB-KW"/>
</dbReference>
<dbReference type="InterPro" id="IPR003439">
    <property type="entry name" value="ABC_transporter-like_ATP-bd"/>
</dbReference>
<dbReference type="RefSeq" id="WP_073993122.1">
    <property type="nucleotide sequence ID" value="NZ_FQYT01000007.1"/>
</dbReference>
<evidence type="ECO:0000256" key="4">
    <source>
        <dbReference type="ARBA" id="ARBA00022840"/>
    </source>
</evidence>
<name>A0A1M6E4N3_9FIRM</name>
<keyword evidence="8" id="KW-1185">Reference proteome</keyword>
<keyword evidence="3" id="KW-0547">Nucleotide-binding</keyword>
<dbReference type="Gene3D" id="3.40.50.300">
    <property type="entry name" value="P-loop containing nucleotide triphosphate hydrolases"/>
    <property type="match status" value="1"/>
</dbReference>
<proteinExistence type="inferred from homology"/>
<dbReference type="OrthoDB" id="9805514at2"/>